<keyword evidence="1" id="KW-0472">Membrane</keyword>
<organism evidence="2 3">
    <name type="scientific">Brachybacterium kimchii</name>
    <dbReference type="NCBI Taxonomy" id="2942909"/>
    <lineage>
        <taxon>Bacteria</taxon>
        <taxon>Bacillati</taxon>
        <taxon>Actinomycetota</taxon>
        <taxon>Actinomycetes</taxon>
        <taxon>Micrococcales</taxon>
        <taxon>Dermabacteraceae</taxon>
        <taxon>Brachybacterium</taxon>
    </lineage>
</organism>
<keyword evidence="3" id="KW-1185">Reference proteome</keyword>
<keyword evidence="1" id="KW-1133">Transmembrane helix</keyword>
<sequence length="77" mass="7810">MSSNQIYARSALNGAVAGVIALAAAIIGFGVLGGASVGSALLIGIAFGVVVFALVGAINYFVLRAKHPRERPPERMA</sequence>
<gene>
    <name evidence="2" type="ORF">M4486_15640</name>
</gene>
<feature type="transmembrane region" description="Helical" evidence="1">
    <location>
        <begin position="41"/>
        <end position="63"/>
    </location>
</feature>
<keyword evidence="1" id="KW-0812">Transmembrane</keyword>
<evidence type="ECO:0000256" key="1">
    <source>
        <dbReference type="SAM" id="Phobius"/>
    </source>
</evidence>
<evidence type="ECO:0000313" key="3">
    <source>
        <dbReference type="Proteomes" id="UP001055868"/>
    </source>
</evidence>
<dbReference type="EMBL" id="CP097218">
    <property type="protein sequence ID" value="UQN29045.1"/>
    <property type="molecule type" value="Genomic_DNA"/>
</dbReference>
<evidence type="ECO:0000313" key="2">
    <source>
        <dbReference type="EMBL" id="UQN29045.1"/>
    </source>
</evidence>
<dbReference type="RefSeq" id="WP_249478207.1">
    <property type="nucleotide sequence ID" value="NZ_CP097218.1"/>
</dbReference>
<dbReference type="Proteomes" id="UP001055868">
    <property type="component" value="Chromosome"/>
</dbReference>
<proteinExistence type="predicted"/>
<name>A0ABY4N6L6_9MICO</name>
<reference evidence="2" key="1">
    <citation type="submission" date="2022-05" db="EMBL/GenBank/DDBJ databases">
        <title>Genomic analysis of Brachybacterium sp. CBA3104.</title>
        <authorList>
            <person name="Roh S.W."/>
            <person name="Kim Y.B."/>
            <person name="Kim Y."/>
        </authorList>
    </citation>
    <scope>NUCLEOTIDE SEQUENCE</scope>
    <source>
        <strain evidence="2">CBA3104</strain>
    </source>
</reference>
<feature type="transmembrane region" description="Helical" evidence="1">
    <location>
        <begin position="12"/>
        <end position="35"/>
    </location>
</feature>
<accession>A0ABY4N6L6</accession>
<protein>
    <submittedName>
        <fullName evidence="2">Uncharacterized protein</fullName>
    </submittedName>
</protein>